<sequence length="1718" mass="191790">MIQMQRSTSLPGPAHASPSLPTSEPLFNSKNAFNQTSRPPSSNPRHAPERQSPYASFLKPADQGIRDTNAQEDATKTPSAEPSKSTSPTLHKPLLEDVSQYTTIDMRDAAIEANSTTLEELAHLVRLSTYQERKRRQTRVRLQRSLVSTALSARLARCGELAHRTLVDSFRSDDKKTFATLNNAIHDVSNSCDATRRFAALEPDPDIGQPGHGRPDEPGTYWTFMHEIPTQTRDTLLNFLTQIRTNPEYLATRICALTPSELTALTVFHQGLEPVDSVLPFHTRPRGQAASLNRPSAHAPSPVERLLSFQRHDPLSALIHTCFANSAGPDSSEHLRRTEIWATVCARLISTENKIAIDPFICSVLNIWTAMREWSGRSNLEWYLMKILEDGAFIVEKSEGQSGIRAHGEPRNVKDSIAAEEFFDSAIKGLFEIVDDPGAEGIPESVLELGNAILRKLDPRKHGATKRFLVSKWLFLDFLLNAIVHPESHGMMTEYHISEYARQRILKEVALRAGRLVVDLTWKQSPATPPDIKVHIENIMGRFRTSKVYRSNPKLLPARSITSLRETAEVRPYLVVSPSDLVTMVNALFPERRPTSGSAASESHFGGFPSSASSISGFSVISRPPSMAPTSRGFDTASIVSESESSIFSDVTSREPLLDDNSVATHRFSSTSISSMSQGPKFDDEGYRLRQAIREMSHTLGQDVISGSCHPCAEQWTVLFMELDGTHLSTQMLHDEDEMEDEEETSSSDSDADTQRSRPDLDKDYHQLRDSILKLVGEYEIPRSIDDTNDSRTFSNRANILEGRKANRLYRKKNSRGLEAQSRNPYRAHTLASPTIPDDIREDQQDDKTRHNEANDANSSVLLDMLEAAEKQCQAQSDFVNAHLYWKTSQQLHSLSSSSLRQNGFVSLLNIFSRGPRDSIRRSAAAIEEYDAWLVWLKQLQERHDTMIEAMMRSYRALRDKMWYVTDVRNSAAYDGTRNVALALRAMARPKNNKRPISATSRARNINRPSTTNNFLVRTETQVLDILAASDEHGGPNKLSDEQSDKTSKWLSQFGIENFCKGEERIHRFCLEIDSCISKLVGDSLMDGPVLWSSELFYRDKRYLDTGRQKGDLVLNGFGGLGISGDGTDPDSSQRGSSRGIDINATARASPRDLRSMSMRNGSQQSFDSSKWGSSRMSVSGDIMDSQDYFGHASPVLAIDTATTFWSPFNQQVRSPTPSVRSFRPGTSSTTNDTVMDAGAETINAPTKQTFLMELKQTLTALLISDLGSLVFSRGSETDSWFSGDLGQECMDRKARKDRKAKRKSKRGLEKKRSFRDLRAAHSKETQTSESSEVPEKIATRDSSRLSHGSSTPSHHSRTNSSATLDASTGVSMRQQTRENTPTDFPYKAAFRKLLTMFSVHPNPYSKLNALYELEHLVIASLTTIPRRKAMKHGSYMASPRSSTFPTDYSREPSFVTPRASNVGEAIDNCKERRSHAIYEAEPAPPARKAESRSMTSPAPATTDMIVDVLQDLFREAGMRPKTLFRDLQYIAAFIPASVLDKTDRGKAFWDAGLAALGLKQDVCRTMIDIADEIVQHYTSTRQPVPPPMAPGQSQNSSRGSVDSNSEPEIMQYGMQDAARMWTITAKEGDPAAERELAIFYLTHPELVERTTLPLSRPRETFKAQVMEMHAGGGEGDRERSDPATMCAAYHWMELSSQGGDELAKKYLRQREELNALP</sequence>
<dbReference type="PANTHER" id="PTHR42064:SF1">
    <property type="entry name" value="YALI0F28677P"/>
    <property type="match status" value="1"/>
</dbReference>
<reference evidence="2 3" key="1">
    <citation type="submission" date="2016-03" db="EMBL/GenBank/DDBJ databases">
        <title>Comparative genomics of Pseudogymnoascus destructans, the fungus causing white-nose syndrome of bats.</title>
        <authorList>
            <person name="Palmer J.M."/>
            <person name="Drees K.P."/>
            <person name="Foster J.T."/>
            <person name="Lindner D.L."/>
        </authorList>
    </citation>
    <scope>NUCLEOTIDE SEQUENCE [LARGE SCALE GENOMIC DNA]</scope>
    <source>
        <strain evidence="2 3">UAMH 10579</strain>
    </source>
</reference>
<name>A0A1B8GJC8_9PEZI</name>
<evidence type="ECO:0000313" key="2">
    <source>
        <dbReference type="EMBL" id="OBT95919.2"/>
    </source>
</evidence>
<feature type="region of interest" description="Disordered" evidence="1">
    <location>
        <begin position="1433"/>
        <end position="1453"/>
    </location>
</feature>
<dbReference type="STRING" id="342668.A0A1B8GJC8"/>
<reference evidence="3" key="2">
    <citation type="journal article" date="2018" name="Nat. Commun.">
        <title>Extreme sensitivity to ultraviolet light in the fungal pathogen causing white-nose syndrome of bats.</title>
        <authorList>
            <person name="Palmer J.M."/>
            <person name="Drees K.P."/>
            <person name="Foster J.T."/>
            <person name="Lindner D.L."/>
        </authorList>
    </citation>
    <scope>NUCLEOTIDE SEQUENCE [LARGE SCALE GENOMIC DNA]</scope>
    <source>
        <strain evidence="3">UAMH 10579</strain>
    </source>
</reference>
<protein>
    <recommendedName>
        <fullName evidence="4">UBA domain-containing protein</fullName>
    </recommendedName>
</protein>
<feature type="compositionally biased region" description="Basic and acidic residues" evidence="1">
    <location>
        <begin position="1307"/>
        <end position="1327"/>
    </location>
</feature>
<feature type="region of interest" description="Disordered" evidence="1">
    <location>
        <begin position="1292"/>
        <end position="1384"/>
    </location>
</feature>
<feature type="region of interest" description="Disordered" evidence="1">
    <location>
        <begin position="1124"/>
        <end position="1174"/>
    </location>
</feature>
<dbReference type="EMBL" id="KV460232">
    <property type="protein sequence ID" value="OBT95919.2"/>
    <property type="molecule type" value="Genomic_DNA"/>
</dbReference>
<feature type="compositionally biased region" description="Polar residues" evidence="1">
    <location>
        <begin position="1"/>
        <end position="10"/>
    </location>
</feature>
<proteinExistence type="predicted"/>
<feature type="region of interest" description="Disordered" evidence="1">
    <location>
        <begin position="734"/>
        <end position="765"/>
    </location>
</feature>
<feature type="compositionally biased region" description="Polar residues" evidence="1">
    <location>
        <begin position="1158"/>
        <end position="1174"/>
    </location>
</feature>
<evidence type="ECO:0000313" key="3">
    <source>
        <dbReference type="Proteomes" id="UP000091956"/>
    </source>
</evidence>
<feature type="region of interest" description="Disordered" evidence="1">
    <location>
        <begin position="1"/>
        <end position="93"/>
    </location>
</feature>
<feature type="compositionally biased region" description="Polar residues" evidence="1">
    <location>
        <begin position="1592"/>
        <end position="1607"/>
    </location>
</feature>
<feature type="compositionally biased region" description="Polar residues" evidence="1">
    <location>
        <begin position="19"/>
        <end position="44"/>
    </location>
</feature>
<gene>
    <name evidence="2" type="ORF">VE01_06103</name>
</gene>
<feature type="region of interest" description="Disordered" evidence="1">
    <location>
        <begin position="1579"/>
        <end position="1607"/>
    </location>
</feature>
<feature type="region of interest" description="Disordered" evidence="1">
    <location>
        <begin position="813"/>
        <end position="857"/>
    </location>
</feature>
<feature type="compositionally biased region" description="Basic and acidic residues" evidence="1">
    <location>
        <begin position="838"/>
        <end position="854"/>
    </location>
</feature>
<accession>A0A1B8GJC8</accession>
<keyword evidence="3" id="KW-1185">Reference proteome</keyword>
<dbReference type="RefSeq" id="XP_018129652.2">
    <property type="nucleotide sequence ID" value="XM_018275557.2"/>
</dbReference>
<dbReference type="GeneID" id="28839489"/>
<feature type="compositionally biased region" description="Basic and acidic residues" evidence="1">
    <location>
        <begin position="753"/>
        <end position="765"/>
    </location>
</feature>
<feature type="compositionally biased region" description="Basic and acidic residues" evidence="1">
    <location>
        <begin position="1334"/>
        <end position="1345"/>
    </location>
</feature>
<feature type="compositionally biased region" description="Polar residues" evidence="1">
    <location>
        <begin position="66"/>
        <end position="89"/>
    </location>
</feature>
<dbReference type="PANTHER" id="PTHR42064">
    <property type="entry name" value="YALI0F28677P"/>
    <property type="match status" value="1"/>
</dbReference>
<feature type="compositionally biased region" description="Polar residues" evidence="1">
    <location>
        <begin position="1346"/>
        <end position="1383"/>
    </location>
</feature>
<organism evidence="2 3">
    <name type="scientific">Pseudogymnoascus verrucosus</name>
    <dbReference type="NCBI Taxonomy" id="342668"/>
    <lineage>
        <taxon>Eukaryota</taxon>
        <taxon>Fungi</taxon>
        <taxon>Dikarya</taxon>
        <taxon>Ascomycota</taxon>
        <taxon>Pezizomycotina</taxon>
        <taxon>Leotiomycetes</taxon>
        <taxon>Thelebolales</taxon>
        <taxon>Thelebolaceae</taxon>
        <taxon>Pseudogymnoascus</taxon>
    </lineage>
</organism>
<dbReference type="Proteomes" id="UP000091956">
    <property type="component" value="Unassembled WGS sequence"/>
</dbReference>
<feature type="region of interest" description="Disordered" evidence="1">
    <location>
        <begin position="1213"/>
        <end position="1234"/>
    </location>
</feature>
<evidence type="ECO:0000256" key="1">
    <source>
        <dbReference type="SAM" id="MobiDB-lite"/>
    </source>
</evidence>
<evidence type="ECO:0008006" key="4">
    <source>
        <dbReference type="Google" id="ProtNLM"/>
    </source>
</evidence>
<feature type="compositionally biased region" description="Acidic residues" evidence="1">
    <location>
        <begin position="735"/>
        <end position="752"/>
    </location>
</feature>
<feature type="compositionally biased region" description="Basic residues" evidence="1">
    <location>
        <begin position="1296"/>
        <end position="1306"/>
    </location>
</feature>